<protein>
    <submittedName>
        <fullName evidence="2">Uncharacterized protein DUF3221</fullName>
    </submittedName>
</protein>
<dbReference type="Pfam" id="PF11518">
    <property type="entry name" value="DUF3221"/>
    <property type="match status" value="1"/>
</dbReference>
<dbReference type="EMBL" id="VLKI01000001">
    <property type="protein sequence ID" value="TWH91031.1"/>
    <property type="molecule type" value="Genomic_DNA"/>
</dbReference>
<dbReference type="RefSeq" id="WP_144539497.1">
    <property type="nucleotide sequence ID" value="NZ_CBCSDC010000043.1"/>
</dbReference>
<sequence>MHTKLLVFALSIPILFLGACSTDNQTTKVKETIQTNADSSDEQNNEQSVKISSEEGYIVRIFDSGKIWVIPEITKSEIAGKSEEEINKILNDKYEGKGFHFSVEDIDKEVLAALKVGQKVSVKFDIYGHSAPMNAHATEIKIIEE</sequence>
<dbReference type="InterPro" id="IPR021598">
    <property type="entry name" value="DUF3221"/>
</dbReference>
<reference evidence="2 3" key="1">
    <citation type="journal article" date="2015" name="Stand. Genomic Sci.">
        <title>Genomic Encyclopedia of Bacterial and Archaeal Type Strains, Phase III: the genomes of soil and plant-associated and newly described type strains.</title>
        <authorList>
            <person name="Whitman W.B."/>
            <person name="Woyke T."/>
            <person name="Klenk H.P."/>
            <person name="Zhou Y."/>
            <person name="Lilburn T.G."/>
            <person name="Beck B.J."/>
            <person name="De Vos P."/>
            <person name="Vandamme P."/>
            <person name="Eisen J.A."/>
            <person name="Garrity G."/>
            <person name="Hugenholtz P."/>
            <person name="Kyrpides N.C."/>
        </authorList>
    </citation>
    <scope>NUCLEOTIDE SEQUENCE [LARGE SCALE GENOMIC DNA]</scope>
    <source>
        <strain evidence="2 3">CGMCC 1.10115</strain>
    </source>
</reference>
<name>A0A562K6G8_9BACI</name>
<dbReference type="Proteomes" id="UP000318667">
    <property type="component" value="Unassembled WGS sequence"/>
</dbReference>
<organism evidence="2 3">
    <name type="scientific">Cytobacillus oceanisediminis</name>
    <dbReference type="NCBI Taxonomy" id="665099"/>
    <lineage>
        <taxon>Bacteria</taxon>
        <taxon>Bacillati</taxon>
        <taxon>Bacillota</taxon>
        <taxon>Bacilli</taxon>
        <taxon>Bacillales</taxon>
        <taxon>Bacillaceae</taxon>
        <taxon>Cytobacillus</taxon>
    </lineage>
</organism>
<gene>
    <name evidence="2" type="ORF">IQ19_00481</name>
</gene>
<feature type="signal peptide" evidence="1">
    <location>
        <begin position="1"/>
        <end position="19"/>
    </location>
</feature>
<comment type="caution">
    <text evidence="2">The sequence shown here is derived from an EMBL/GenBank/DDBJ whole genome shotgun (WGS) entry which is preliminary data.</text>
</comment>
<dbReference type="PROSITE" id="PS51257">
    <property type="entry name" value="PROKAR_LIPOPROTEIN"/>
    <property type="match status" value="1"/>
</dbReference>
<keyword evidence="3" id="KW-1185">Reference proteome</keyword>
<evidence type="ECO:0000313" key="2">
    <source>
        <dbReference type="EMBL" id="TWH91031.1"/>
    </source>
</evidence>
<accession>A0A562K6G8</accession>
<dbReference type="AlphaFoldDB" id="A0A562K6G8"/>
<evidence type="ECO:0000313" key="3">
    <source>
        <dbReference type="Proteomes" id="UP000318667"/>
    </source>
</evidence>
<proteinExistence type="predicted"/>
<evidence type="ECO:0000256" key="1">
    <source>
        <dbReference type="SAM" id="SignalP"/>
    </source>
</evidence>
<dbReference type="OrthoDB" id="2973319at2"/>
<dbReference type="GeneID" id="65401768"/>
<feature type="chain" id="PRO_5038710560" evidence="1">
    <location>
        <begin position="20"/>
        <end position="145"/>
    </location>
</feature>
<keyword evidence="1" id="KW-0732">Signal</keyword>